<comment type="pathway">
    <text evidence="5">Amino-acid biosynthesis; L-methionine biosynthesis via salvage pathway; L-methionine from S-methyl-5-thio-alpha-D-ribose 1-phosphate: step 1/6.</text>
</comment>
<dbReference type="GO" id="GO:0046523">
    <property type="term" value="F:S-methyl-5-thioribose-1-phosphate isomerase activity"/>
    <property type="evidence" value="ECO:0007669"/>
    <property type="project" value="UniProtKB-UniRule"/>
</dbReference>
<keyword evidence="5" id="KW-0486">Methionine biosynthesis</keyword>
<comment type="function">
    <text evidence="4">Catalyzes the interconversion of methylthioribose-1-phosphate (MTR-1-P) into methylthioribulose-1-phosphate (MTRu-1-P). Also catalyzes the interconversion of 5-deoxyribose 1-phosphate and 5-deoxyribulose 1-phosphate. Part of a bifunctional DHAP-shunt salvage pathway for SAM by-products.</text>
</comment>
<dbReference type="Proteomes" id="UP000070282">
    <property type="component" value="Unassembled WGS sequence"/>
</dbReference>
<comment type="catalytic activity">
    <reaction evidence="2">
        <text>5-deoxy-alpha-D-ribose 1-phosphate = 5-deoxy-D-ribulose 1-phosphate</text>
        <dbReference type="Rhea" id="RHEA:61296"/>
        <dbReference type="ChEBI" id="CHEBI:58749"/>
        <dbReference type="ChEBI" id="CHEBI:144504"/>
    </reaction>
    <physiologicalReaction direction="left-to-right" evidence="2">
        <dbReference type="Rhea" id="RHEA:61297"/>
    </physiologicalReaction>
</comment>
<evidence type="ECO:0000256" key="2">
    <source>
        <dbReference type="ARBA" id="ARBA00050906"/>
    </source>
</evidence>
<dbReference type="PANTHER" id="PTHR43475">
    <property type="entry name" value="METHYLTHIORIBOSE-1-PHOSPHATE ISOMERASE"/>
    <property type="match status" value="1"/>
</dbReference>
<dbReference type="NCBIfam" id="TIGR00524">
    <property type="entry name" value="eIF-2B_rel"/>
    <property type="match status" value="1"/>
</dbReference>
<keyword evidence="7" id="KW-1185">Reference proteome</keyword>
<comment type="similarity">
    <text evidence="5">Belongs to the EIF-2B alpha/beta/delta subunits family. MtnA subfamily.</text>
</comment>
<dbReference type="Gene3D" id="1.20.120.420">
    <property type="entry name" value="translation initiation factor eif-2b, domain 1"/>
    <property type="match status" value="1"/>
</dbReference>
<dbReference type="EC" id="5.3.1.23" evidence="5"/>
<comment type="catalytic activity">
    <reaction evidence="3">
        <text>5-(methylsulfanyl)-alpha-D-ribose 1-phosphate = 5-(methylsulfanyl)-D-ribulose 1-phosphate</text>
        <dbReference type="Rhea" id="RHEA:19989"/>
        <dbReference type="ChEBI" id="CHEBI:58533"/>
        <dbReference type="ChEBI" id="CHEBI:58548"/>
        <dbReference type="EC" id="5.3.1.23"/>
    </reaction>
    <physiologicalReaction direction="left-to-right" evidence="3">
        <dbReference type="Rhea" id="RHEA:19990"/>
    </physiologicalReaction>
</comment>
<feature type="binding site" evidence="5">
    <location>
        <position position="227"/>
    </location>
    <ligand>
        <name>substrate</name>
    </ligand>
</feature>
<evidence type="ECO:0000256" key="5">
    <source>
        <dbReference type="HAMAP-Rule" id="MF_01678"/>
    </source>
</evidence>
<keyword evidence="1 5" id="KW-0413">Isomerase</keyword>
<dbReference type="PANTHER" id="PTHR43475:SF1">
    <property type="entry name" value="METHYLTHIORIBOSE-1-PHOSPHATE ISOMERASE"/>
    <property type="match status" value="1"/>
</dbReference>
<dbReference type="InterPro" id="IPR011559">
    <property type="entry name" value="Initiation_fac_2B_a/b/d"/>
</dbReference>
<proteinExistence type="inferred from homology"/>
<organism evidence="6 7">
    <name type="scientific">Marinobacter excellens LAMA 842</name>
    <dbReference type="NCBI Taxonomy" id="1306954"/>
    <lineage>
        <taxon>Bacteria</taxon>
        <taxon>Pseudomonadati</taxon>
        <taxon>Pseudomonadota</taxon>
        <taxon>Gammaproteobacteria</taxon>
        <taxon>Pseudomonadales</taxon>
        <taxon>Marinobacteraceae</taxon>
        <taxon>Marinobacter</taxon>
    </lineage>
</organism>
<dbReference type="FunFam" id="1.20.120.420:FF:000003">
    <property type="entry name" value="Methylthioribose-1-phosphate isomerase"/>
    <property type="match status" value="1"/>
</dbReference>
<feature type="site" description="Transition state stabilizer" evidence="5">
    <location>
        <position position="188"/>
    </location>
</feature>
<evidence type="ECO:0000313" key="6">
    <source>
        <dbReference type="EMBL" id="KXO07676.1"/>
    </source>
</evidence>
<dbReference type="InterPro" id="IPR005251">
    <property type="entry name" value="IF-M1Pi"/>
</dbReference>
<dbReference type="GO" id="GO:0019509">
    <property type="term" value="P:L-methionine salvage from methylthioadenosine"/>
    <property type="evidence" value="ECO:0007669"/>
    <property type="project" value="UniProtKB-UniRule"/>
</dbReference>
<comment type="caution">
    <text evidence="6">The sequence shown here is derived from an EMBL/GenBank/DDBJ whole genome shotgun (WGS) entry which is preliminary data.</text>
</comment>
<dbReference type="Pfam" id="PF01008">
    <property type="entry name" value="IF-2B"/>
    <property type="match status" value="1"/>
</dbReference>
<feature type="active site" description="Proton donor" evidence="5">
    <location>
        <position position="268"/>
    </location>
</feature>
<dbReference type="NCBIfam" id="TIGR00512">
    <property type="entry name" value="salvage_mtnA"/>
    <property type="match status" value="1"/>
</dbReference>
<dbReference type="InterPro" id="IPR037171">
    <property type="entry name" value="NagB/RpiA_transferase-like"/>
</dbReference>
<dbReference type="UniPathway" id="UPA00904">
    <property type="reaction ID" value="UER00874"/>
</dbReference>
<evidence type="ECO:0000256" key="4">
    <source>
        <dbReference type="ARBA" id="ARBA00058145"/>
    </source>
</evidence>
<feature type="binding site" evidence="5">
    <location>
        <position position="120"/>
    </location>
    <ligand>
        <name>substrate</name>
    </ligand>
</feature>
<dbReference type="InterPro" id="IPR000649">
    <property type="entry name" value="IF-2B-related"/>
</dbReference>
<dbReference type="PATRIC" id="fig|1306954.6.peg.1810"/>
<dbReference type="InterPro" id="IPR027363">
    <property type="entry name" value="M1Pi_N"/>
</dbReference>
<dbReference type="Gene3D" id="3.40.50.10470">
    <property type="entry name" value="Translation initiation factor eif-2b, domain 2"/>
    <property type="match status" value="1"/>
</dbReference>
<evidence type="ECO:0000256" key="1">
    <source>
        <dbReference type="ARBA" id="ARBA00023235"/>
    </source>
</evidence>
<evidence type="ECO:0000256" key="3">
    <source>
        <dbReference type="ARBA" id="ARBA00051169"/>
    </source>
</evidence>
<dbReference type="NCBIfam" id="NF004326">
    <property type="entry name" value="PRK05720.1"/>
    <property type="match status" value="1"/>
</dbReference>
<evidence type="ECO:0000313" key="7">
    <source>
        <dbReference type="Proteomes" id="UP000070282"/>
    </source>
</evidence>
<feature type="binding site" evidence="5">
    <location>
        <begin position="278"/>
        <end position="279"/>
    </location>
    <ligand>
        <name>substrate</name>
    </ligand>
</feature>
<keyword evidence="5" id="KW-0028">Amino-acid biosynthesis</keyword>
<dbReference type="SUPFAM" id="SSF100950">
    <property type="entry name" value="NagB/RpiA/CoA transferase-like"/>
    <property type="match status" value="1"/>
</dbReference>
<dbReference type="AlphaFoldDB" id="A0A137S5H3"/>
<feature type="binding site" evidence="5">
    <location>
        <begin position="80"/>
        <end position="82"/>
    </location>
    <ligand>
        <name>substrate</name>
    </ligand>
</feature>
<dbReference type="InterPro" id="IPR042529">
    <property type="entry name" value="IF_2B-like_C"/>
</dbReference>
<dbReference type="EMBL" id="LOCO01000021">
    <property type="protein sequence ID" value="KXO07676.1"/>
    <property type="molecule type" value="Genomic_DNA"/>
</dbReference>
<name>A0A137S5H3_9GAMM</name>
<gene>
    <name evidence="5" type="primary">mtnA</name>
    <name evidence="6" type="ORF">J122_3242</name>
</gene>
<protein>
    <recommendedName>
        <fullName evidence="5">Methylthioribose-1-phosphate isomerase</fullName>
        <shortName evidence="5">M1Pi</shortName>
        <shortName evidence="5">MTR-1-P isomerase</shortName>
        <ecNumber evidence="5">5.3.1.23</ecNumber>
    </recommendedName>
    <alternativeName>
        <fullName evidence="5">S-methyl-5-thioribose-1-phosphate isomerase</fullName>
    </alternativeName>
</protein>
<reference evidence="7" key="1">
    <citation type="submission" date="2015-12" db="EMBL/GenBank/DDBJ databases">
        <authorList>
            <person name="Lima A."/>
            <person name="Farahani Zayas N."/>
            <person name="Castro Da Silva M.A."/>
            <person name="Cabral A."/>
            <person name="Pessatti M.L."/>
        </authorList>
    </citation>
    <scope>NUCLEOTIDE SEQUENCE [LARGE SCALE GENOMIC DNA]</scope>
    <source>
        <strain evidence="7">LAMA 842</strain>
    </source>
</reference>
<accession>A0A137S5H3</accession>
<dbReference type="HAMAP" id="MF_01678">
    <property type="entry name" value="Salvage_MtnA"/>
    <property type="match status" value="1"/>
</dbReference>
<dbReference type="FunFam" id="3.40.50.10470:FF:000006">
    <property type="entry name" value="Methylthioribose-1-phosphate isomerase"/>
    <property type="match status" value="1"/>
</dbReference>
<sequence length="376" mass="40373">MLKPGRQTGALALYWRLSATGMELTMAKHTANRSMGTVALRWHGDSLELLDQRLLPAEEHWIKAEGASGVAQCITDMVVRGAPAIGISAAYGVALAARHAGAGDWRAEVHKAIDELAQSRPTAVNLFWALERMKGVFERCESLAEATRQLAAEAVRIHEEDLAANLAMADHALEVMAPEKAMSVLTHCNTGALATGGYGTALGVIRRLHEEKLLSRVYADETRPWLQGSRLTAWELTRDKIPVTLNADGAAAAIMASGRVKWVIVGADRITANGDVANKIGTYNLAVLARHHKVGFMVVAPSSTVDMALESGQDIPIEERDGTEVREIRGIPLAPAGVEVFNPVFDVTPASLIDAIVTEKGAVRNPNITGMRALFA</sequence>